<accession>A0A914C1R8</accession>
<dbReference type="InterPro" id="IPR038867">
    <property type="entry name" value="WAC"/>
</dbReference>
<dbReference type="GO" id="GO:0006325">
    <property type="term" value="P:chromatin organization"/>
    <property type="evidence" value="ECO:0007669"/>
    <property type="project" value="UniProtKB-KW"/>
</dbReference>
<feature type="compositionally biased region" description="Polar residues" evidence="4">
    <location>
        <begin position="57"/>
        <end position="72"/>
    </location>
</feature>
<dbReference type="GO" id="GO:0003682">
    <property type="term" value="F:chromatin binding"/>
    <property type="evidence" value="ECO:0007669"/>
    <property type="project" value="TreeGrafter"/>
</dbReference>
<dbReference type="PROSITE" id="PS01159">
    <property type="entry name" value="WW_DOMAIN_1"/>
    <property type="match status" value="1"/>
</dbReference>
<organism evidence="6 7">
    <name type="scientific">Acrobeloides nanus</name>
    <dbReference type="NCBI Taxonomy" id="290746"/>
    <lineage>
        <taxon>Eukaryota</taxon>
        <taxon>Metazoa</taxon>
        <taxon>Ecdysozoa</taxon>
        <taxon>Nematoda</taxon>
        <taxon>Chromadorea</taxon>
        <taxon>Rhabditida</taxon>
        <taxon>Tylenchina</taxon>
        <taxon>Cephalobomorpha</taxon>
        <taxon>Cephaloboidea</taxon>
        <taxon>Cephalobidae</taxon>
        <taxon>Acrobeloides</taxon>
    </lineage>
</organism>
<dbReference type="PROSITE" id="PS50020">
    <property type="entry name" value="WW_DOMAIN_2"/>
    <property type="match status" value="1"/>
</dbReference>
<dbReference type="GO" id="GO:1904263">
    <property type="term" value="P:positive regulation of TORC1 signaling"/>
    <property type="evidence" value="ECO:0007669"/>
    <property type="project" value="TreeGrafter"/>
</dbReference>
<comment type="subcellular location">
    <subcellularLocation>
        <location evidence="1">Nucleus</location>
    </subcellularLocation>
</comment>
<protein>
    <submittedName>
        <fullName evidence="7">WW domain-containing protein</fullName>
    </submittedName>
</protein>
<reference evidence="7" key="1">
    <citation type="submission" date="2022-11" db="UniProtKB">
        <authorList>
            <consortium name="WormBaseParasite"/>
        </authorList>
    </citation>
    <scope>IDENTIFICATION</scope>
</reference>
<evidence type="ECO:0000313" key="7">
    <source>
        <dbReference type="WBParaSite" id="ACRNAN_Path_1519.g5923.t1"/>
    </source>
</evidence>
<dbReference type="SUPFAM" id="SSF51045">
    <property type="entry name" value="WW domain"/>
    <property type="match status" value="1"/>
</dbReference>
<dbReference type="SMART" id="SM00456">
    <property type="entry name" value="WW"/>
    <property type="match status" value="1"/>
</dbReference>
<dbReference type="InterPro" id="IPR036020">
    <property type="entry name" value="WW_dom_sf"/>
</dbReference>
<dbReference type="AlphaFoldDB" id="A0A914C1R8"/>
<dbReference type="CDD" id="cd00201">
    <property type="entry name" value="WW"/>
    <property type="match status" value="1"/>
</dbReference>
<feature type="compositionally biased region" description="Low complexity" evidence="4">
    <location>
        <begin position="73"/>
        <end position="82"/>
    </location>
</feature>
<proteinExistence type="predicted"/>
<feature type="region of interest" description="Disordered" evidence="4">
    <location>
        <begin position="1"/>
        <end position="21"/>
    </location>
</feature>
<sequence>MDQQKRLKEFGPWSEQTSSSGKRYYYNRETEISQWEKPPEWREYERALAENALTPTTSVNIGNNRTSNTRQSVANNNQQNAVKTTPSTHNRFEREERERKVETVSNVHNNSQNVTAQDQKGNSTPQAAAALSRNDQSMNQKSQDDEFRKYAKYARPELISHLKGWKGDFYASESRKVHQNVNNISAQLSTIDNDIKTVNSLVFIAETKSKLLNRKLNFVRQQLEGLENSVISIPSMNT</sequence>
<dbReference type="PANTHER" id="PTHR15911:SF6">
    <property type="entry name" value="WW DOMAIN-CONTAINING ADAPTER PROTEIN WITH COILED-COIL"/>
    <property type="match status" value="1"/>
</dbReference>
<keyword evidence="2" id="KW-0156">Chromatin regulator</keyword>
<evidence type="ECO:0000256" key="2">
    <source>
        <dbReference type="ARBA" id="ARBA00022853"/>
    </source>
</evidence>
<dbReference type="Pfam" id="PF00397">
    <property type="entry name" value="WW"/>
    <property type="match status" value="1"/>
</dbReference>
<dbReference type="GO" id="GO:0005634">
    <property type="term" value="C:nucleus"/>
    <property type="evidence" value="ECO:0007669"/>
    <property type="project" value="UniProtKB-SubCell"/>
</dbReference>
<evidence type="ECO:0000313" key="6">
    <source>
        <dbReference type="Proteomes" id="UP000887540"/>
    </source>
</evidence>
<evidence type="ECO:0000256" key="1">
    <source>
        <dbReference type="ARBA" id="ARBA00004123"/>
    </source>
</evidence>
<feature type="compositionally biased region" description="Polar residues" evidence="4">
    <location>
        <begin position="103"/>
        <end position="126"/>
    </location>
</feature>
<feature type="region of interest" description="Disordered" evidence="4">
    <location>
        <begin position="57"/>
        <end position="144"/>
    </location>
</feature>
<keyword evidence="3" id="KW-0539">Nucleus</keyword>
<evidence type="ECO:0000256" key="4">
    <source>
        <dbReference type="SAM" id="MobiDB-lite"/>
    </source>
</evidence>
<name>A0A914C1R8_9BILA</name>
<keyword evidence="6" id="KW-1185">Reference proteome</keyword>
<dbReference type="GO" id="GO:0010506">
    <property type="term" value="P:regulation of autophagy"/>
    <property type="evidence" value="ECO:0007669"/>
    <property type="project" value="TreeGrafter"/>
</dbReference>
<feature type="domain" description="WW" evidence="5">
    <location>
        <begin position="12"/>
        <end position="40"/>
    </location>
</feature>
<dbReference type="WBParaSite" id="ACRNAN_Path_1519.g5923.t1">
    <property type="protein sequence ID" value="ACRNAN_Path_1519.g5923.t1"/>
    <property type="gene ID" value="ACRNAN_Path_1519.g5923"/>
</dbReference>
<evidence type="ECO:0000259" key="5">
    <source>
        <dbReference type="PROSITE" id="PS50020"/>
    </source>
</evidence>
<dbReference type="GO" id="GO:0000993">
    <property type="term" value="F:RNA polymerase II complex binding"/>
    <property type="evidence" value="ECO:0007669"/>
    <property type="project" value="TreeGrafter"/>
</dbReference>
<dbReference type="Gene3D" id="2.20.70.10">
    <property type="match status" value="1"/>
</dbReference>
<dbReference type="Proteomes" id="UP000887540">
    <property type="component" value="Unplaced"/>
</dbReference>
<evidence type="ECO:0000256" key="3">
    <source>
        <dbReference type="ARBA" id="ARBA00023242"/>
    </source>
</evidence>
<feature type="compositionally biased region" description="Basic and acidic residues" evidence="4">
    <location>
        <begin position="90"/>
        <end position="102"/>
    </location>
</feature>
<dbReference type="PANTHER" id="PTHR15911">
    <property type="entry name" value="WW DOMAIN-CONTAINING ADAPTER PROTEIN WITH COILED-COIL"/>
    <property type="match status" value="1"/>
</dbReference>
<dbReference type="InterPro" id="IPR001202">
    <property type="entry name" value="WW_dom"/>
</dbReference>